<dbReference type="OrthoDB" id="413313at2759"/>
<dbReference type="InterPro" id="IPR004245">
    <property type="entry name" value="DUF229"/>
</dbReference>
<evidence type="ECO:0000313" key="2">
    <source>
        <dbReference type="Proteomes" id="UP000187209"/>
    </source>
</evidence>
<protein>
    <submittedName>
        <fullName evidence="1">Uncharacterized protein</fullName>
    </submittedName>
</protein>
<dbReference type="GO" id="GO:0005615">
    <property type="term" value="C:extracellular space"/>
    <property type="evidence" value="ECO:0007669"/>
    <property type="project" value="TreeGrafter"/>
</dbReference>
<evidence type="ECO:0000313" key="1">
    <source>
        <dbReference type="EMBL" id="OMJ76291.1"/>
    </source>
</evidence>
<sequence length="711" mass="82598">MYKSAILSIVIFLYTYFCFQYPAKKISIKESIEKIHPSYYSRYNQKVSTVFFPISNLDTSSIDPEVDPISNENYQYKPKEFKLDDTDELKNYGLACQPKVFGYSKSRGNSIFPPYTYPKCSENFGANNSYLIVDREKQELRMNCPKSNKEVFVYGPRSKYSLVQMEDVYDYWGGNMYKGPVNATKIDFGLGSCGESCYSQGYLTPIFNQEAYKRAKSKKSPNKKPRLIYFLTIDSVSRRHFFRKIPKVVKFFNNLNKTHPDLAVYDFKLHNILAVTSADNQVPIFGGFKNYVKGFSGDQFIDYLGDDAIWNMIKDKGYISMFGLEDCDHYFSVSLGRNPKVDYSVRQFYCAVQALSCLSFEIYNKKNQRCIGPYQSHYYILNYTHNLVSLNQGVNQWLYVHLNTAHEGSGEHAATLNDDLLYFLKKFIDDYSKDNEIIIFLQADHGMNYGFWYGDLEGYQEKKLPSLFIITSKSIIESYKFGYFTLESNTYRLTSKLDLRETMLSLAGIEERTLNSVNLFNSIASKRRTCMDTRTVEWECACSDLKEIEYFSTSLLSLLSILKSYAERVINSKSYSAPNHPLNLICKYIHLDKIQKVFYNNINNVNEFIRFQVKSPAVEDMEFEVDMYLSGDHTRMEGDSRQYPVENMIIGKHQVQARIMRISRLDTYEGPCETASRLKNIKAEFCACTSYALKDLPENDYYISFNQTLKY</sequence>
<dbReference type="AlphaFoldDB" id="A0A1R2BHT3"/>
<dbReference type="PANTHER" id="PTHR10974:SF1">
    <property type="entry name" value="FI08016P-RELATED"/>
    <property type="match status" value="1"/>
</dbReference>
<dbReference type="InterPro" id="IPR017850">
    <property type="entry name" value="Alkaline_phosphatase_core_sf"/>
</dbReference>
<proteinExistence type="predicted"/>
<comment type="caution">
    <text evidence="1">The sequence shown here is derived from an EMBL/GenBank/DDBJ whole genome shotgun (WGS) entry which is preliminary data.</text>
</comment>
<dbReference type="Proteomes" id="UP000187209">
    <property type="component" value="Unassembled WGS sequence"/>
</dbReference>
<dbReference type="Pfam" id="PF02995">
    <property type="entry name" value="DUF229"/>
    <property type="match status" value="1"/>
</dbReference>
<dbReference type="SUPFAM" id="SSF53649">
    <property type="entry name" value="Alkaline phosphatase-like"/>
    <property type="match status" value="1"/>
</dbReference>
<organism evidence="1 2">
    <name type="scientific">Stentor coeruleus</name>
    <dbReference type="NCBI Taxonomy" id="5963"/>
    <lineage>
        <taxon>Eukaryota</taxon>
        <taxon>Sar</taxon>
        <taxon>Alveolata</taxon>
        <taxon>Ciliophora</taxon>
        <taxon>Postciliodesmatophora</taxon>
        <taxon>Heterotrichea</taxon>
        <taxon>Heterotrichida</taxon>
        <taxon>Stentoridae</taxon>
        <taxon>Stentor</taxon>
    </lineage>
</organism>
<accession>A0A1R2BHT3</accession>
<dbReference type="PANTHER" id="PTHR10974">
    <property type="entry name" value="FI08016P-RELATED"/>
    <property type="match status" value="1"/>
</dbReference>
<dbReference type="EMBL" id="MPUH01000640">
    <property type="protein sequence ID" value="OMJ76291.1"/>
    <property type="molecule type" value="Genomic_DNA"/>
</dbReference>
<name>A0A1R2BHT3_9CILI</name>
<reference evidence="1 2" key="1">
    <citation type="submission" date="2016-11" db="EMBL/GenBank/DDBJ databases">
        <title>The macronuclear genome of Stentor coeruleus: a giant cell with tiny introns.</title>
        <authorList>
            <person name="Slabodnick M."/>
            <person name="Ruby J.G."/>
            <person name="Reiff S.B."/>
            <person name="Swart E.C."/>
            <person name="Gosai S."/>
            <person name="Prabakaran S."/>
            <person name="Witkowska E."/>
            <person name="Larue G.E."/>
            <person name="Fisher S."/>
            <person name="Freeman R.M."/>
            <person name="Gunawardena J."/>
            <person name="Chu W."/>
            <person name="Stover N.A."/>
            <person name="Gregory B.D."/>
            <person name="Nowacki M."/>
            <person name="Derisi J."/>
            <person name="Roy S.W."/>
            <person name="Marshall W.F."/>
            <person name="Sood P."/>
        </authorList>
    </citation>
    <scope>NUCLEOTIDE SEQUENCE [LARGE SCALE GENOMIC DNA]</scope>
    <source>
        <strain evidence="1">WM001</strain>
    </source>
</reference>
<keyword evidence="2" id="KW-1185">Reference proteome</keyword>
<gene>
    <name evidence="1" type="ORF">SteCoe_24387</name>
</gene>